<reference evidence="2" key="1">
    <citation type="submission" date="2019-03" db="EMBL/GenBank/DDBJ databases">
        <title>Single cell metagenomics reveals metabolic interactions within the superorganism composed of flagellate Streblomastix strix and complex community of Bacteroidetes bacteria on its surface.</title>
        <authorList>
            <person name="Treitli S.C."/>
            <person name="Kolisko M."/>
            <person name="Husnik F."/>
            <person name="Keeling P."/>
            <person name="Hampl V."/>
        </authorList>
    </citation>
    <scope>NUCLEOTIDE SEQUENCE</scope>
    <source>
        <strain evidence="2">STM</strain>
    </source>
</reference>
<name>A0A5J4STU3_9ZZZZ</name>
<dbReference type="Gene3D" id="2.60.40.10">
    <property type="entry name" value="Immunoglobulins"/>
    <property type="match status" value="3"/>
</dbReference>
<protein>
    <recommendedName>
        <fullName evidence="1">BACON domain-containing protein</fullName>
    </recommendedName>
</protein>
<gene>
    <name evidence="2" type="ORF">EZS27_003896</name>
</gene>
<dbReference type="EMBL" id="SNRY01000063">
    <property type="protein sequence ID" value="KAA6348663.1"/>
    <property type="molecule type" value="Genomic_DNA"/>
</dbReference>
<organism evidence="2">
    <name type="scientific">termite gut metagenome</name>
    <dbReference type="NCBI Taxonomy" id="433724"/>
    <lineage>
        <taxon>unclassified sequences</taxon>
        <taxon>metagenomes</taxon>
        <taxon>organismal metagenomes</taxon>
    </lineage>
</organism>
<dbReference type="InterPro" id="IPR013783">
    <property type="entry name" value="Ig-like_fold"/>
</dbReference>
<sequence>MITISGVCPLFFRVIGEYGALPDYDQKFHSSDTILLQLFSNRGEVPTATLNNETENTSSAISFSVYQVNEGVKMYYASLSGLDEATYTVRINNLNIESLPFSIYDSDDLLSNTVLIRYSHKDNNTRYDAIFWIDNVQQFFEFRMEGGFKPSGIAQKANAEQFRNQLQELTNVYAVPYKTFIFTGGDNVYGLPYWFAELLNRVLCLSDTEIGGTKYVRSDGSEPTIAPIMEGAQSFNITVTLEKKVNDAFGIGVLLPGSTDIFETTMYPESLWSADTDTDIGYVRSIKDGVPVNISVQVPSWCSYQIGSSSTEGIFPISITRLENTDTISRSGQIIITQEGSGEQIVWNVEQQGTAAPVFVFQTTQYPQSLWSADAGSDVGYVRSTKDGVAIDMSIQAPSWCTCQKSQISTPGVYSIGITRTANTDTSPRSGQIIITQEGSGEQIVWNVEQQGTAAPVFVFSINPTAETVIAAGKTVEVAVISTKDGNPQDYSVTPAETYDWVYYAPIPGGAVFPVQPNTSSQSRTATFTFTQNDSTRQPITFTITQNGAAAPVYYFSINP</sequence>
<proteinExistence type="predicted"/>
<comment type="caution">
    <text evidence="2">The sequence shown here is derived from an EMBL/GenBank/DDBJ whole genome shotgun (WGS) entry which is preliminary data.</text>
</comment>
<evidence type="ECO:0000313" key="2">
    <source>
        <dbReference type="EMBL" id="KAA6348663.1"/>
    </source>
</evidence>
<dbReference type="InterPro" id="IPR024361">
    <property type="entry name" value="BACON"/>
</dbReference>
<feature type="domain" description="BACON" evidence="1">
    <location>
        <begin position="397"/>
        <end position="450"/>
    </location>
</feature>
<feature type="domain" description="BACON" evidence="1">
    <location>
        <begin position="512"/>
        <end position="547"/>
    </location>
</feature>
<accession>A0A5J4STU3</accession>
<dbReference type="Pfam" id="PF13004">
    <property type="entry name" value="BACON"/>
    <property type="match status" value="2"/>
</dbReference>
<evidence type="ECO:0000259" key="1">
    <source>
        <dbReference type="Pfam" id="PF13004"/>
    </source>
</evidence>
<dbReference type="AlphaFoldDB" id="A0A5J4STU3"/>